<dbReference type="Gene3D" id="2.60.40.10">
    <property type="entry name" value="Immunoglobulins"/>
    <property type="match status" value="1"/>
</dbReference>
<reference evidence="1" key="1">
    <citation type="submission" date="2014-12" db="EMBL/GenBank/DDBJ databases">
        <title>Insight into the proteome of Arion vulgaris.</title>
        <authorList>
            <person name="Aradska J."/>
            <person name="Bulat T."/>
            <person name="Smidak R."/>
            <person name="Sarate P."/>
            <person name="Gangsoo J."/>
            <person name="Sialana F."/>
            <person name="Bilban M."/>
            <person name="Lubec G."/>
        </authorList>
    </citation>
    <scope>NUCLEOTIDE SEQUENCE</scope>
    <source>
        <tissue evidence="1">Skin</tissue>
    </source>
</reference>
<accession>A0A0B6Z2M5</accession>
<organism evidence="1">
    <name type="scientific">Arion vulgaris</name>
    <dbReference type="NCBI Taxonomy" id="1028688"/>
    <lineage>
        <taxon>Eukaryota</taxon>
        <taxon>Metazoa</taxon>
        <taxon>Spiralia</taxon>
        <taxon>Lophotrochozoa</taxon>
        <taxon>Mollusca</taxon>
        <taxon>Gastropoda</taxon>
        <taxon>Heterobranchia</taxon>
        <taxon>Euthyneura</taxon>
        <taxon>Panpulmonata</taxon>
        <taxon>Eupulmonata</taxon>
        <taxon>Stylommatophora</taxon>
        <taxon>Helicina</taxon>
        <taxon>Arionoidea</taxon>
        <taxon>Arionidae</taxon>
        <taxon>Arion</taxon>
    </lineage>
</organism>
<gene>
    <name evidence="1" type="primary">ORF44475</name>
</gene>
<dbReference type="SUPFAM" id="SSF49265">
    <property type="entry name" value="Fibronectin type III"/>
    <property type="match status" value="1"/>
</dbReference>
<dbReference type="InterPro" id="IPR013783">
    <property type="entry name" value="Ig-like_fold"/>
</dbReference>
<feature type="non-terminal residue" evidence="1">
    <location>
        <position position="1"/>
    </location>
</feature>
<feature type="non-terminal residue" evidence="1">
    <location>
        <position position="106"/>
    </location>
</feature>
<protein>
    <recommendedName>
        <fullName evidence="2">Fibronectin type-III domain-containing protein</fullName>
    </recommendedName>
</protein>
<proteinExistence type="predicted"/>
<name>A0A0B6Z2M5_9EUPU</name>
<dbReference type="EMBL" id="HACG01015326">
    <property type="protein sequence ID" value="CEK62191.1"/>
    <property type="molecule type" value="Transcribed_RNA"/>
</dbReference>
<sequence length="106" mass="11572">TNMGCNKSLDSNFRCLCEDPSFYVTSTEQCLPSSLLEVRNTTASSTTDTITLSWTTDNYGANVFYSIQPSPYAGKMVDESLNGAIWSGLNSGTQYNFTVTSSLTHN</sequence>
<dbReference type="AlphaFoldDB" id="A0A0B6Z2M5"/>
<evidence type="ECO:0008006" key="2">
    <source>
        <dbReference type="Google" id="ProtNLM"/>
    </source>
</evidence>
<dbReference type="InterPro" id="IPR036116">
    <property type="entry name" value="FN3_sf"/>
</dbReference>
<evidence type="ECO:0000313" key="1">
    <source>
        <dbReference type="EMBL" id="CEK62191.1"/>
    </source>
</evidence>